<dbReference type="EMBL" id="CABPRV010000007">
    <property type="protein sequence ID" value="VVE20775.1"/>
    <property type="molecule type" value="Genomic_DNA"/>
</dbReference>
<dbReference type="Proteomes" id="UP000366065">
    <property type="component" value="Unassembled WGS sequence"/>
</dbReference>
<dbReference type="RefSeq" id="WP_150722003.1">
    <property type="nucleotide sequence ID" value="NZ_CABPRV010000007.1"/>
</dbReference>
<dbReference type="InterPro" id="IPR042186">
    <property type="entry name" value="FimD_plug_dom"/>
</dbReference>
<dbReference type="SUPFAM" id="SSF141729">
    <property type="entry name" value="FimD N-terminal domain-like"/>
    <property type="match status" value="1"/>
</dbReference>
<dbReference type="PANTHER" id="PTHR30451:SF5">
    <property type="entry name" value="SLR0019 PROTEIN"/>
    <property type="match status" value="1"/>
</dbReference>
<name>A0ABY6W341_9BURK</name>
<reference evidence="2 3" key="1">
    <citation type="submission" date="2019-08" db="EMBL/GenBank/DDBJ databases">
        <authorList>
            <person name="Peeters C."/>
        </authorList>
    </citation>
    <scope>NUCLEOTIDE SEQUENCE [LARGE SCALE GENOMIC DNA]</scope>
    <source>
        <strain evidence="2 3">LMG 20602</strain>
    </source>
</reference>
<sequence length="825" mass="88015">MAGRKRGRPGANALTVAPASVSTSARDVASRTFSRASASGSRHTLRQKSWIIRWAASLLVGTLVPLAHPDAAEVTPSDYYLDVSVNGAATGAIARFFMRDGRFSASADDLQALGIDVGKLKMSGETQVPLDTIGGVQYRYDAARQSIDIAVPDTLRVPFQIGRVVPRAANAMTSRGFLLNYDALVEHERTTRASSWTELRYFHPGGVFSQTGVFDTWSQSPAYLRYDTSWRHDNPAEMTTLQLGDTISGSLAWSRSIRMAGVQWRKNFALRPDLVTFPVPALGGSAAVPSSVDVYLDGIRRFGGNVPAGPFVIRETPGLIGNLQASVVTRDALGRESVINVPLYIDTRMLSAGLSSYSFEAGMPRTDYGFRSWGYDRRFAASGVYRYGISDRLTTEYHAEGSSGVFNAGAGALVSLSGYGVLSGSLSGSTGRASGAQIGIGYQYLSRNFSFDSLFQRTIGDFRDLATLSGSGVPTAMDRVTISTPFWENRTLSLSYIGMRGPDFPSSRVISANVSWPVRAAGSLNVGAFKDMANSRSYGVFAMFSFTLGPNTVASVSLARQQGSTQALAGVTRTPDYGGGWGWNMLGGVNDGVRIGQAQAQYLGRYGQASAQAQTWDGQTRVGVGLTGALVAMDGGVYPARRIFDSFALVKTDADANVPVLREQLPIGRTSDGGALVIPDLNGYQVNRLTVDATDLPADMRIMPAARTVVPESGAGVLVSFPVHRYRAALITLVTSDGTPLQLGARVTHTESGAQSVVGYDGQTFIDGLLPENSLVVTQDNGTCSTTFAYDPATQGAMARIGPLVCTPQAAPASPERARMPRRAR</sequence>
<organism evidence="2 3">
    <name type="scientific">Pandoraea capi</name>
    <dbReference type="NCBI Taxonomy" id="2508286"/>
    <lineage>
        <taxon>Bacteria</taxon>
        <taxon>Pseudomonadati</taxon>
        <taxon>Pseudomonadota</taxon>
        <taxon>Betaproteobacteria</taxon>
        <taxon>Burkholderiales</taxon>
        <taxon>Burkholderiaceae</taxon>
        <taxon>Pandoraea</taxon>
    </lineage>
</organism>
<feature type="domain" description="PapC-like C-terminal" evidence="1">
    <location>
        <begin position="730"/>
        <end position="791"/>
    </location>
</feature>
<dbReference type="InterPro" id="IPR037224">
    <property type="entry name" value="PapC_N_sf"/>
</dbReference>
<dbReference type="InterPro" id="IPR043142">
    <property type="entry name" value="PapC-like_C_sf"/>
</dbReference>
<dbReference type="Gene3D" id="2.60.40.3110">
    <property type="match status" value="1"/>
</dbReference>
<evidence type="ECO:0000259" key="1">
    <source>
        <dbReference type="Pfam" id="PF13953"/>
    </source>
</evidence>
<evidence type="ECO:0000313" key="3">
    <source>
        <dbReference type="Proteomes" id="UP000366065"/>
    </source>
</evidence>
<keyword evidence="3" id="KW-1185">Reference proteome</keyword>
<proteinExistence type="predicted"/>
<dbReference type="Pfam" id="PF13953">
    <property type="entry name" value="PapC_C"/>
    <property type="match status" value="1"/>
</dbReference>
<dbReference type="PANTHER" id="PTHR30451">
    <property type="entry name" value="OUTER MEMBRANE USHER PROTEIN"/>
    <property type="match status" value="1"/>
</dbReference>
<accession>A0ABY6W341</accession>
<dbReference type="Gene3D" id="2.60.40.2070">
    <property type="match status" value="1"/>
</dbReference>
<protein>
    <submittedName>
        <fullName evidence="2">F1 capsule-anchoring protein</fullName>
    </submittedName>
</protein>
<dbReference type="InterPro" id="IPR025949">
    <property type="entry name" value="PapC-like_C"/>
</dbReference>
<evidence type="ECO:0000313" key="2">
    <source>
        <dbReference type="EMBL" id="VVE20775.1"/>
    </source>
</evidence>
<gene>
    <name evidence="2" type="primary">caf1A_1</name>
    <name evidence="2" type="ORF">PCA20602_03130</name>
</gene>
<comment type="caution">
    <text evidence="2">The sequence shown here is derived from an EMBL/GenBank/DDBJ whole genome shotgun (WGS) entry which is preliminary data.</text>
</comment>
<dbReference type="Gene3D" id="2.60.40.2610">
    <property type="entry name" value="Outer membrane usher protein FimD, plug domain"/>
    <property type="match status" value="1"/>
</dbReference>
<dbReference type="InterPro" id="IPR000015">
    <property type="entry name" value="Fimb_usher"/>
</dbReference>
<dbReference type="Pfam" id="PF00577">
    <property type="entry name" value="Usher"/>
    <property type="match status" value="1"/>
</dbReference>